<dbReference type="AlphaFoldDB" id="A0A3A1YQP8"/>
<evidence type="ECO:0000313" key="2">
    <source>
        <dbReference type="EMBL" id="RIY40502.1"/>
    </source>
</evidence>
<dbReference type="EMBL" id="NQYH01000008">
    <property type="protein sequence ID" value="RIY40502.1"/>
    <property type="molecule type" value="Genomic_DNA"/>
</dbReference>
<dbReference type="GO" id="GO:0080030">
    <property type="term" value="F:methyl indole-3-acetate esterase activity"/>
    <property type="evidence" value="ECO:0007669"/>
    <property type="project" value="TreeGrafter"/>
</dbReference>
<proteinExistence type="predicted"/>
<name>A0A3A1YQP8_9BURK</name>
<dbReference type="InterPro" id="IPR029058">
    <property type="entry name" value="AB_hydrolase_fold"/>
</dbReference>
<reference evidence="2 3" key="1">
    <citation type="submission" date="2017-08" db="EMBL/GenBank/DDBJ databases">
        <title>Pusillimonas indicus sp. nov., a member of the family Alcaligenaceae isolated from surface seawater.</title>
        <authorList>
            <person name="Li J."/>
        </authorList>
    </citation>
    <scope>NUCLEOTIDE SEQUENCE [LARGE SCALE GENOMIC DNA]</scope>
    <source>
        <strain evidence="2 3">L52-1-41</strain>
    </source>
</reference>
<dbReference type="RefSeq" id="WP_114420861.1">
    <property type="nucleotide sequence ID" value="NZ_NQYH01000008.1"/>
</dbReference>
<organism evidence="2 3">
    <name type="scientific">Neopusillimonas maritima</name>
    <dbReference type="NCBI Taxonomy" id="2026239"/>
    <lineage>
        <taxon>Bacteria</taxon>
        <taxon>Pseudomonadati</taxon>
        <taxon>Pseudomonadota</taxon>
        <taxon>Betaproteobacteria</taxon>
        <taxon>Burkholderiales</taxon>
        <taxon>Alcaligenaceae</taxon>
        <taxon>Neopusillimonas</taxon>
    </lineage>
</organism>
<protein>
    <recommendedName>
        <fullName evidence="1">AB hydrolase-1 domain-containing protein</fullName>
    </recommendedName>
</protein>
<evidence type="ECO:0000313" key="3">
    <source>
        <dbReference type="Proteomes" id="UP000266206"/>
    </source>
</evidence>
<dbReference type="InterPro" id="IPR000073">
    <property type="entry name" value="AB_hydrolase_1"/>
</dbReference>
<evidence type="ECO:0000259" key="1">
    <source>
        <dbReference type="Pfam" id="PF12697"/>
    </source>
</evidence>
<dbReference type="OrthoDB" id="9112061at2"/>
<dbReference type="Proteomes" id="UP000266206">
    <property type="component" value="Unassembled WGS sequence"/>
</dbReference>
<dbReference type="PANTHER" id="PTHR10992">
    <property type="entry name" value="METHYLESTERASE FAMILY MEMBER"/>
    <property type="match status" value="1"/>
</dbReference>
<dbReference type="SUPFAM" id="SSF53474">
    <property type="entry name" value="alpha/beta-Hydrolases"/>
    <property type="match status" value="1"/>
</dbReference>
<gene>
    <name evidence="2" type="ORF">CJP73_10240</name>
</gene>
<dbReference type="PANTHER" id="PTHR10992:SF1086">
    <property type="entry name" value="AB HYDROLASE-1 DOMAIN-CONTAINING PROTEIN"/>
    <property type="match status" value="1"/>
</dbReference>
<dbReference type="Pfam" id="PF12697">
    <property type="entry name" value="Abhydrolase_6"/>
    <property type="match status" value="1"/>
</dbReference>
<comment type="caution">
    <text evidence="2">The sequence shown here is derived from an EMBL/GenBank/DDBJ whole genome shotgun (WGS) entry which is preliminary data.</text>
</comment>
<dbReference type="GO" id="GO:0080032">
    <property type="term" value="F:methyl jasmonate esterase activity"/>
    <property type="evidence" value="ECO:0007669"/>
    <property type="project" value="TreeGrafter"/>
</dbReference>
<feature type="domain" description="AB hydrolase-1" evidence="1">
    <location>
        <begin position="15"/>
        <end position="230"/>
    </location>
</feature>
<dbReference type="InterPro" id="IPR045889">
    <property type="entry name" value="MES/HNL"/>
</dbReference>
<sequence length="256" mass="28732">MAASHFPVKRPRTYVLIHGAWHGGWVWKETATELRYMGHEVYTPSLTGLGDRAHLAHEGITLDTHTDDIVNLIRMEQLNDVVLVGWSYGGMVVSNVLARIPERIGAVMYFDAFVPELGKCLADYAGEKGRVFRERTWPDQRVPPFPLKGFGVTDEKLCERVQKRLVCQPLQTFLQPSKALVERPAIPHSYVMAAAYEGTPFQQFYDKFNHDPGWSVHTLNTGHLAMLTDPVGTFGLLADVAPGFNHEGYAGEVSRR</sequence>
<accession>A0A3A1YQP8</accession>
<dbReference type="Gene3D" id="3.40.50.1820">
    <property type="entry name" value="alpha/beta hydrolase"/>
    <property type="match status" value="1"/>
</dbReference>